<keyword evidence="5" id="KW-0235">DNA replication</keyword>
<organism evidence="11 12">
    <name type="scientific">[Eubacterium] hominis</name>
    <dbReference type="NCBI Taxonomy" id="2764325"/>
    <lineage>
        <taxon>Bacteria</taxon>
        <taxon>Bacillati</taxon>
        <taxon>Bacillota</taxon>
        <taxon>Erysipelotrichia</taxon>
        <taxon>Erysipelotrichales</taxon>
        <taxon>Erysipelotrichaceae</taxon>
        <taxon>Amedibacillus</taxon>
    </lineage>
</organism>
<dbReference type="Pfam" id="PF13155">
    <property type="entry name" value="Toprim_2"/>
    <property type="match status" value="1"/>
</dbReference>
<evidence type="ECO:0000256" key="5">
    <source>
        <dbReference type="ARBA" id="ARBA00022705"/>
    </source>
</evidence>
<dbReference type="GO" id="GO:0003677">
    <property type="term" value="F:DNA binding"/>
    <property type="evidence" value="ECO:0007669"/>
    <property type="project" value="InterPro"/>
</dbReference>
<dbReference type="InterPro" id="IPR002694">
    <property type="entry name" value="Znf_CHC2"/>
</dbReference>
<evidence type="ECO:0000256" key="1">
    <source>
        <dbReference type="ARBA" id="ARBA00022478"/>
    </source>
</evidence>
<accession>A0A7G9GQP1</accession>
<dbReference type="PANTHER" id="PTHR30313">
    <property type="entry name" value="DNA PRIMASE"/>
    <property type="match status" value="1"/>
</dbReference>
<dbReference type="EMBL" id="CP060636">
    <property type="protein sequence ID" value="QNM13123.1"/>
    <property type="molecule type" value="Genomic_DNA"/>
</dbReference>
<dbReference type="RefSeq" id="WP_187426258.1">
    <property type="nucleotide sequence ID" value="NZ_CP060636.1"/>
</dbReference>
<keyword evidence="6" id="KW-0479">Metal-binding</keyword>
<evidence type="ECO:0000256" key="7">
    <source>
        <dbReference type="ARBA" id="ARBA00022771"/>
    </source>
</evidence>
<keyword evidence="2" id="KW-0639">Primosome</keyword>
<keyword evidence="3" id="KW-0808">Transferase</keyword>
<dbReference type="KEGG" id="ehn:H9Q80_04000"/>
<dbReference type="GO" id="GO:1990077">
    <property type="term" value="C:primosome complex"/>
    <property type="evidence" value="ECO:0007669"/>
    <property type="project" value="UniProtKB-KW"/>
</dbReference>
<dbReference type="CDD" id="cd03364">
    <property type="entry name" value="TOPRIM_DnaG_primases"/>
    <property type="match status" value="1"/>
</dbReference>
<evidence type="ECO:0000256" key="8">
    <source>
        <dbReference type="ARBA" id="ARBA00022833"/>
    </source>
</evidence>
<evidence type="ECO:0000256" key="4">
    <source>
        <dbReference type="ARBA" id="ARBA00022695"/>
    </source>
</evidence>
<keyword evidence="9" id="KW-0804">Transcription</keyword>
<protein>
    <submittedName>
        <fullName evidence="11">Toprim domain-containing protein</fullName>
    </submittedName>
</protein>
<evidence type="ECO:0000256" key="3">
    <source>
        <dbReference type="ARBA" id="ARBA00022679"/>
    </source>
</evidence>
<keyword evidence="7" id="KW-0863">Zinc-finger</keyword>
<dbReference type="InterPro" id="IPR036977">
    <property type="entry name" value="DNA_primase_Znf_CHC2"/>
</dbReference>
<dbReference type="SUPFAM" id="SSF57783">
    <property type="entry name" value="Zinc beta-ribbon"/>
    <property type="match status" value="1"/>
</dbReference>
<dbReference type="GO" id="GO:0006269">
    <property type="term" value="P:DNA replication, synthesis of primer"/>
    <property type="evidence" value="ECO:0007669"/>
    <property type="project" value="UniProtKB-KW"/>
</dbReference>
<name>A0A7G9GQP1_9FIRM</name>
<dbReference type="Pfam" id="PF01807">
    <property type="entry name" value="Zn_ribbon_DnaG"/>
    <property type="match status" value="1"/>
</dbReference>
<dbReference type="Proteomes" id="UP000515856">
    <property type="component" value="Chromosome"/>
</dbReference>
<dbReference type="Pfam" id="PF08275">
    <property type="entry name" value="DNAG_N"/>
    <property type="match status" value="1"/>
</dbReference>
<evidence type="ECO:0000259" key="10">
    <source>
        <dbReference type="PROSITE" id="PS50880"/>
    </source>
</evidence>
<dbReference type="InterPro" id="IPR034151">
    <property type="entry name" value="TOPRIM_DnaG_bac"/>
</dbReference>
<dbReference type="SMART" id="SM00400">
    <property type="entry name" value="ZnF_CHCC"/>
    <property type="match status" value="1"/>
</dbReference>
<dbReference type="InterPro" id="IPR013264">
    <property type="entry name" value="DNAG_N"/>
</dbReference>
<keyword evidence="12" id="KW-1185">Reference proteome</keyword>
<evidence type="ECO:0000256" key="6">
    <source>
        <dbReference type="ARBA" id="ARBA00022723"/>
    </source>
</evidence>
<dbReference type="InterPro" id="IPR037068">
    <property type="entry name" value="DNA_primase_core_N_sf"/>
</dbReference>
<dbReference type="PANTHER" id="PTHR30313:SF2">
    <property type="entry name" value="DNA PRIMASE"/>
    <property type="match status" value="1"/>
</dbReference>
<dbReference type="Gene3D" id="3.90.980.10">
    <property type="entry name" value="DNA primase, catalytic core, N-terminal domain"/>
    <property type="match status" value="1"/>
</dbReference>
<dbReference type="SMART" id="SM00493">
    <property type="entry name" value="TOPRIM"/>
    <property type="match status" value="1"/>
</dbReference>
<dbReference type="SUPFAM" id="SSF56731">
    <property type="entry name" value="DNA primase core"/>
    <property type="match status" value="1"/>
</dbReference>
<evidence type="ECO:0000256" key="2">
    <source>
        <dbReference type="ARBA" id="ARBA00022515"/>
    </source>
</evidence>
<dbReference type="GO" id="GO:0008270">
    <property type="term" value="F:zinc ion binding"/>
    <property type="evidence" value="ECO:0007669"/>
    <property type="project" value="UniProtKB-KW"/>
</dbReference>
<keyword evidence="8" id="KW-0862">Zinc</keyword>
<keyword evidence="4" id="KW-0548">Nucleotidyltransferase</keyword>
<dbReference type="GO" id="GO:0003899">
    <property type="term" value="F:DNA-directed RNA polymerase activity"/>
    <property type="evidence" value="ECO:0007669"/>
    <property type="project" value="InterPro"/>
</dbReference>
<dbReference type="InterPro" id="IPR050219">
    <property type="entry name" value="DnaG_primase"/>
</dbReference>
<keyword evidence="1" id="KW-0240">DNA-directed RNA polymerase</keyword>
<reference evidence="11 12" key="1">
    <citation type="submission" date="2020-08" db="EMBL/GenBank/DDBJ databases">
        <authorList>
            <person name="Liu C."/>
            <person name="Sun Q."/>
        </authorList>
    </citation>
    <scope>NUCLEOTIDE SEQUENCE [LARGE SCALE GENOMIC DNA]</scope>
    <source>
        <strain evidence="11 12">NSJ-61</strain>
    </source>
</reference>
<dbReference type="GO" id="GO:0005737">
    <property type="term" value="C:cytoplasm"/>
    <property type="evidence" value="ECO:0007669"/>
    <property type="project" value="TreeGrafter"/>
</dbReference>
<gene>
    <name evidence="11" type="ORF">H9Q80_04000</name>
</gene>
<evidence type="ECO:0000256" key="9">
    <source>
        <dbReference type="ARBA" id="ARBA00023163"/>
    </source>
</evidence>
<sequence length="1047" mass="122214">MAEQQNSMFQQKYQMIINQASVREVMEEYGLKIVKKGKDFKTVCPFHDDHDPSLSIRDDKIWKCFVCNESGNAISFVQKYENKVLGNRNFTVRDAMNKVIDICHLNIPKEQNNQNSLNAQYSHNSRIYSEHERVLLNTLNKIKEIANYNLTSLGNTKAKQYLLNRGFTKDLIQELQFGYISYEQIQQWIDKKSFPLEYLLKTGFIREDEQGNYHPVFGNRILIPVMDERGNTVTFSGRAIHGEEPKYLHGRNTDIFMKSNHLYNFNVAKNYAYNDKIYVVEGFMDVAGGNKMNIRNIVATMGTSFTKEQIAMLRRLDCEIVLMRDNDNAGRQAMVKEIPELMNKRFRVSVIDLNKVKENLQLTEEKDSKDLWDFANAGAVEHDLEKARVSGFQFLMENKYFENKEFNSETIKEAYEEAKKEELIKTSYDEMNFKDYVVKHSTYSKEEVDDIIHAMSLEEKTNPIFQFQVNLMERYIINNVNTYVNRTGDKTMVEFYQKNYDRICQNILNRFHEDPTRYLSPELDRVLISALVQDTMTNDEQWLRYETIHKFKHENVFNKTFVKNTIGQKAQMKLNMEQKRLVVKQFEKTFSDNEKLELEHIDELYIVNKYQELAGIIDIEGSDNAKFLLEALEMKWIGKKEGMSVFSYSSIFDKSMLFAIDPKYKTVDGKDFKSILLYNNSGGSLKLTKNNIATPQKSNGKQEVEQSIQKEKTVSKERTFTVHHNLITRETDDSYFVRIPNTMAKKYMYIPKKDTQWSANREILVATVSTKDTFAIYRSDGQQQETWNCNDLMKRWEDKTKKKESIDINLAMNKNLQSTPVKRKQQGNPIMKKKLDIPSRSTEMVQKFQKYRIPVHLILNNEKGTLMVRSAMQGYTLFIPKTSVRYVEGRSYIEVTPEVMGIDKFKTISTISVGKDVSDGMELKGNISFNELDMFLSSEGKKVWAVVDENKLVEQSNGFVQIPIFKDRTYGYVRVNKKELERINDNQIALVSTPYHEYSAYKKSGEFNGLVCAKDIDYLYNESTKGSIDIDNMEATEELEKEVKSYE</sequence>
<dbReference type="PROSITE" id="PS50880">
    <property type="entry name" value="TOPRIM"/>
    <property type="match status" value="1"/>
</dbReference>
<dbReference type="Gene3D" id="3.40.1360.10">
    <property type="match status" value="1"/>
</dbReference>
<proteinExistence type="predicted"/>
<evidence type="ECO:0000313" key="12">
    <source>
        <dbReference type="Proteomes" id="UP000515856"/>
    </source>
</evidence>
<dbReference type="GO" id="GO:0000428">
    <property type="term" value="C:DNA-directed RNA polymerase complex"/>
    <property type="evidence" value="ECO:0007669"/>
    <property type="project" value="UniProtKB-KW"/>
</dbReference>
<feature type="domain" description="Toprim" evidence="10">
    <location>
        <begin position="275"/>
        <end position="356"/>
    </location>
</feature>
<dbReference type="Gene3D" id="3.90.580.10">
    <property type="entry name" value="Zinc finger, CHC2-type domain"/>
    <property type="match status" value="1"/>
</dbReference>
<dbReference type="AlphaFoldDB" id="A0A7G9GQP1"/>
<dbReference type="InterPro" id="IPR006171">
    <property type="entry name" value="TOPRIM_dom"/>
</dbReference>
<evidence type="ECO:0000313" key="11">
    <source>
        <dbReference type="EMBL" id="QNM13123.1"/>
    </source>
</evidence>